<evidence type="ECO:0000256" key="1">
    <source>
        <dbReference type="ARBA" id="ARBA00022723"/>
    </source>
</evidence>
<dbReference type="Gene3D" id="6.10.140.2220">
    <property type="match status" value="1"/>
</dbReference>
<dbReference type="InterPro" id="IPR002893">
    <property type="entry name" value="Znf_MYND"/>
</dbReference>
<proteinExistence type="predicted"/>
<dbReference type="EMBL" id="CAKOGP040001112">
    <property type="protein sequence ID" value="CAJ1942146.1"/>
    <property type="molecule type" value="Genomic_DNA"/>
</dbReference>
<dbReference type="SUPFAM" id="SSF144232">
    <property type="entry name" value="HIT/MYND zinc finger-like"/>
    <property type="match status" value="1"/>
</dbReference>
<keyword evidence="7" id="KW-1185">Reference proteome</keyword>
<organism evidence="6 7">
    <name type="scientific">Cylindrotheca closterium</name>
    <dbReference type="NCBI Taxonomy" id="2856"/>
    <lineage>
        <taxon>Eukaryota</taxon>
        <taxon>Sar</taxon>
        <taxon>Stramenopiles</taxon>
        <taxon>Ochrophyta</taxon>
        <taxon>Bacillariophyta</taxon>
        <taxon>Bacillariophyceae</taxon>
        <taxon>Bacillariophycidae</taxon>
        <taxon>Bacillariales</taxon>
        <taxon>Bacillariaceae</taxon>
        <taxon>Cylindrotheca</taxon>
    </lineage>
</organism>
<keyword evidence="2 4" id="KW-0863">Zinc-finger</keyword>
<dbReference type="AlphaFoldDB" id="A0AAD2CPM7"/>
<reference evidence="6" key="1">
    <citation type="submission" date="2023-08" db="EMBL/GenBank/DDBJ databases">
        <authorList>
            <person name="Audoor S."/>
            <person name="Bilcke G."/>
        </authorList>
    </citation>
    <scope>NUCLEOTIDE SEQUENCE</scope>
</reference>
<evidence type="ECO:0000256" key="3">
    <source>
        <dbReference type="ARBA" id="ARBA00022833"/>
    </source>
</evidence>
<evidence type="ECO:0000256" key="2">
    <source>
        <dbReference type="ARBA" id="ARBA00022771"/>
    </source>
</evidence>
<dbReference type="Pfam" id="PF01753">
    <property type="entry name" value="zf-MYND"/>
    <property type="match status" value="1"/>
</dbReference>
<feature type="domain" description="MYND-type" evidence="5">
    <location>
        <begin position="302"/>
        <end position="346"/>
    </location>
</feature>
<evidence type="ECO:0000256" key="4">
    <source>
        <dbReference type="PROSITE-ProRule" id="PRU00134"/>
    </source>
</evidence>
<dbReference type="PROSITE" id="PS50865">
    <property type="entry name" value="ZF_MYND_2"/>
    <property type="match status" value="1"/>
</dbReference>
<protein>
    <recommendedName>
        <fullName evidence="5">MYND-type domain-containing protein</fullName>
    </recommendedName>
</protein>
<dbReference type="Proteomes" id="UP001295423">
    <property type="component" value="Unassembled WGS sequence"/>
</dbReference>
<comment type="caution">
    <text evidence="6">The sequence shown here is derived from an EMBL/GenBank/DDBJ whole genome shotgun (WGS) entry which is preliminary data.</text>
</comment>
<dbReference type="GO" id="GO:0008270">
    <property type="term" value="F:zinc ion binding"/>
    <property type="evidence" value="ECO:0007669"/>
    <property type="project" value="UniProtKB-KW"/>
</dbReference>
<evidence type="ECO:0000313" key="6">
    <source>
        <dbReference type="EMBL" id="CAJ1942146.1"/>
    </source>
</evidence>
<keyword evidence="1" id="KW-0479">Metal-binding</keyword>
<accession>A0AAD2CPM7</accession>
<evidence type="ECO:0000313" key="7">
    <source>
        <dbReference type="Proteomes" id="UP001295423"/>
    </source>
</evidence>
<gene>
    <name evidence="6" type="ORF">CYCCA115_LOCUS7801</name>
</gene>
<dbReference type="PROSITE" id="PS01360">
    <property type="entry name" value="ZF_MYND_1"/>
    <property type="match status" value="1"/>
</dbReference>
<evidence type="ECO:0000259" key="5">
    <source>
        <dbReference type="PROSITE" id="PS50865"/>
    </source>
</evidence>
<sequence>MQATKRYTFEANLSDGRCVDIFTQAGADAYLEFGMSNAPMSLSGNVKDMSKLLSKRKLNAKDMGELEKMNAFSNGICSYASHDVFRQAMPASEIEVWLEFAIERINTFSTNHIYITTGKLANYDLSLLSTCLAMMLHPVPTALVFESQFFQALAGFVKARKGNGRALPCADICATVTLMVSNAYMATRAAFDNKWTSEKALKKLEATGVLEEFIRCATVPQPPHCCSPQLSLMIGEFQTCTPFLTKKLVKGQPCGDVVHAILEGRDGSRAERPNILNGLKTMVRFVESIDPVQKDAIDYRICRMCGKGDTSESFQQSLMKCARCQQAYYCSKSCQRADWKLHKKVCIPRTKFETKQSENLEQMLHTFCAQHYFRIMVKMAKACEQTGQHKSDMLVELDYCCNENGIVPAMKDEPEFKIAPVKEYLEGSKPAEPDWFGKKGSQEYNDNVKGYLHNLKDQYSKVLPSQFLFLVRYPEGTSTYKLQLIEPITKKQMFSQQAVRAFKTYMDHGDDGPLSRFLSPSYVVGVKRKLGIVYGYGMPDGEMSTQQAMDVLQSFGMDLHLNSTRF</sequence>
<keyword evidence="3" id="KW-0862">Zinc</keyword>
<name>A0AAD2CPM7_9STRA</name>